<dbReference type="PROSITE" id="PS01023">
    <property type="entry name" value="PTR2_2"/>
    <property type="match status" value="1"/>
</dbReference>
<feature type="transmembrane region" description="Helical" evidence="7">
    <location>
        <begin position="427"/>
        <end position="447"/>
    </location>
</feature>
<feature type="transmembrane region" description="Helical" evidence="7">
    <location>
        <begin position="110"/>
        <end position="133"/>
    </location>
</feature>
<feature type="transmembrane region" description="Helical" evidence="7">
    <location>
        <begin position="153"/>
        <end position="176"/>
    </location>
</feature>
<comment type="similarity">
    <text evidence="2 6">Belongs to the major facilitator superfamily. Proton-dependent oligopeptide transporter (POT/PTR) (TC 2.A.17) family.</text>
</comment>
<name>A0A9Q0JYJ4_9MAGN</name>
<evidence type="ECO:0000313" key="8">
    <source>
        <dbReference type="EMBL" id="KAJ4957289.1"/>
    </source>
</evidence>
<feature type="transmembrane region" description="Helical" evidence="7">
    <location>
        <begin position="509"/>
        <end position="533"/>
    </location>
</feature>
<keyword evidence="4 7" id="KW-1133">Transmembrane helix</keyword>
<feature type="transmembrane region" description="Helical" evidence="7">
    <location>
        <begin position="553"/>
        <end position="572"/>
    </location>
</feature>
<feature type="transmembrane region" description="Helical" evidence="7">
    <location>
        <begin position="197"/>
        <end position="217"/>
    </location>
</feature>
<feature type="transmembrane region" description="Helical" evidence="7">
    <location>
        <begin position="345"/>
        <end position="365"/>
    </location>
</feature>
<dbReference type="Pfam" id="PF00854">
    <property type="entry name" value="PTR2"/>
    <property type="match status" value="1"/>
</dbReference>
<evidence type="ECO:0000313" key="9">
    <source>
        <dbReference type="Proteomes" id="UP001141806"/>
    </source>
</evidence>
<dbReference type="GO" id="GO:0006857">
    <property type="term" value="P:oligopeptide transport"/>
    <property type="evidence" value="ECO:0007669"/>
    <property type="project" value="InterPro"/>
</dbReference>
<comment type="subcellular location">
    <subcellularLocation>
        <location evidence="1 6">Membrane</location>
        <topology evidence="1 6">Multi-pass membrane protein</topology>
    </subcellularLocation>
</comment>
<protein>
    <submittedName>
        <fullName evidence="8">Uncharacterized protein</fullName>
    </submittedName>
</protein>
<dbReference type="EMBL" id="JAMYWD010000011">
    <property type="protein sequence ID" value="KAJ4957289.1"/>
    <property type="molecule type" value="Genomic_DNA"/>
</dbReference>
<feature type="transmembrane region" description="Helical" evidence="7">
    <location>
        <begin position="42"/>
        <end position="64"/>
    </location>
</feature>
<accession>A0A9Q0JYJ4</accession>
<evidence type="ECO:0000256" key="7">
    <source>
        <dbReference type="SAM" id="Phobius"/>
    </source>
</evidence>
<dbReference type="InterPro" id="IPR036259">
    <property type="entry name" value="MFS_trans_sf"/>
</dbReference>
<evidence type="ECO:0000256" key="5">
    <source>
        <dbReference type="ARBA" id="ARBA00023136"/>
    </source>
</evidence>
<evidence type="ECO:0000256" key="1">
    <source>
        <dbReference type="ARBA" id="ARBA00004141"/>
    </source>
</evidence>
<dbReference type="Gene3D" id="1.20.1250.20">
    <property type="entry name" value="MFS general substrate transporter like domains"/>
    <property type="match status" value="1"/>
</dbReference>
<evidence type="ECO:0000256" key="3">
    <source>
        <dbReference type="ARBA" id="ARBA00022692"/>
    </source>
</evidence>
<evidence type="ECO:0000256" key="4">
    <source>
        <dbReference type="ARBA" id="ARBA00022989"/>
    </source>
</evidence>
<keyword evidence="6" id="KW-0813">Transport</keyword>
<organism evidence="8 9">
    <name type="scientific">Protea cynaroides</name>
    <dbReference type="NCBI Taxonomy" id="273540"/>
    <lineage>
        <taxon>Eukaryota</taxon>
        <taxon>Viridiplantae</taxon>
        <taxon>Streptophyta</taxon>
        <taxon>Embryophyta</taxon>
        <taxon>Tracheophyta</taxon>
        <taxon>Spermatophyta</taxon>
        <taxon>Magnoliopsida</taxon>
        <taxon>Proteales</taxon>
        <taxon>Proteaceae</taxon>
        <taxon>Protea</taxon>
    </lineage>
</organism>
<dbReference type="GO" id="GO:0016020">
    <property type="term" value="C:membrane"/>
    <property type="evidence" value="ECO:0007669"/>
    <property type="project" value="UniProtKB-SubCell"/>
</dbReference>
<evidence type="ECO:0000256" key="2">
    <source>
        <dbReference type="ARBA" id="ARBA00005982"/>
    </source>
</evidence>
<keyword evidence="9" id="KW-1185">Reference proteome</keyword>
<dbReference type="GO" id="GO:0022857">
    <property type="term" value="F:transmembrane transporter activity"/>
    <property type="evidence" value="ECO:0007669"/>
    <property type="project" value="InterPro"/>
</dbReference>
<proteinExistence type="inferred from homology"/>
<feature type="transmembrane region" description="Helical" evidence="7">
    <location>
        <begin position="223"/>
        <end position="242"/>
    </location>
</feature>
<dbReference type="PANTHER" id="PTHR11654">
    <property type="entry name" value="OLIGOPEPTIDE TRANSPORTER-RELATED"/>
    <property type="match status" value="1"/>
</dbReference>
<comment type="caution">
    <text evidence="8">The sequence shown here is derived from an EMBL/GenBank/DDBJ whole genome shotgun (WGS) entry which is preliminary data.</text>
</comment>
<dbReference type="OrthoDB" id="8904098at2759"/>
<feature type="transmembrane region" description="Helical" evidence="7">
    <location>
        <begin position="385"/>
        <end position="406"/>
    </location>
</feature>
<dbReference type="InterPro" id="IPR000109">
    <property type="entry name" value="POT_fam"/>
</dbReference>
<evidence type="ECO:0000256" key="6">
    <source>
        <dbReference type="RuleBase" id="RU003755"/>
    </source>
</evidence>
<gene>
    <name evidence="8" type="ORF">NE237_014072</name>
</gene>
<keyword evidence="3 6" id="KW-0812">Transmembrane</keyword>
<dbReference type="InterPro" id="IPR018456">
    <property type="entry name" value="PTR2_symporter_CS"/>
</dbReference>
<dbReference type="Proteomes" id="UP001141806">
    <property type="component" value="Unassembled WGS sequence"/>
</dbReference>
<sequence length="595" mass="66030">MDETGERKEGRGGDDDCTKDGSIDWLGRPSLKKKSGGWESGVLLLVNHGLSSLAFVGLEVNLVLFSTRVLKQTNADAANTFSRWMGSVQLFSLVGAFLSDSYWGRYMTCAVFQFVVILGLVMLSLITHFSLLTPHGCGKIGFLCDSHSLGELVMFYLSIYLIALGNGGNEAALAAFGADQFDEEDEEEKKSSVSFFSYFYVAVNLGSMFSETVLAYFQNLGHWVLGFWVSTGSALIAFVLFLSGTARYRHFKPSGRNPVSRFSQVIVASFKKTKLEVPSNGETLYEVRGNTSSANGGRRIFHTEDFKFLDRAAIVTPEDIMLSKNQLPNPWHLCTVTQVEEVKCLLRLIPIWLCTVFYSLVYVQMSSLFIEQGASMKTTIGTFRIPPASMSVFDIVSISTFIIFYHKFIVPCCIKITKSKPKIPSELQRMGIGLFMAAVAMVFASIIEQQRLKYANESGNGNELSSLSIFWQIPQYILIGASEAFMYVAQMQFFSEQTPDGLKSLGIALCMTSTSLGSYLCSFLLTAVMAITTKNGKPGWVPPNLNDGHLDRFFILTAALTVVNLVVYVLCAKRFKSILMEKRDADKEMEEGPQR</sequence>
<reference evidence="8" key="1">
    <citation type="journal article" date="2023" name="Plant J.">
        <title>The genome of the king protea, Protea cynaroides.</title>
        <authorList>
            <person name="Chang J."/>
            <person name="Duong T.A."/>
            <person name="Schoeman C."/>
            <person name="Ma X."/>
            <person name="Roodt D."/>
            <person name="Barker N."/>
            <person name="Li Z."/>
            <person name="Van de Peer Y."/>
            <person name="Mizrachi E."/>
        </authorList>
    </citation>
    <scope>NUCLEOTIDE SEQUENCE</scope>
    <source>
        <tissue evidence="8">Young leaves</tissue>
    </source>
</reference>
<dbReference type="AlphaFoldDB" id="A0A9Q0JYJ4"/>
<dbReference type="SUPFAM" id="SSF103473">
    <property type="entry name" value="MFS general substrate transporter"/>
    <property type="match status" value="1"/>
</dbReference>
<feature type="transmembrane region" description="Helical" evidence="7">
    <location>
        <begin position="467"/>
        <end position="488"/>
    </location>
</feature>
<keyword evidence="5 7" id="KW-0472">Membrane</keyword>